<protein>
    <submittedName>
        <fullName evidence="3">Uncharacterized protein involved in exopolysaccharide biosynthesis</fullName>
    </submittedName>
</protein>
<keyword evidence="2" id="KW-0812">Transmembrane</keyword>
<proteinExistence type="predicted"/>
<reference evidence="3 4" key="1">
    <citation type="submission" date="2020-08" db="EMBL/GenBank/DDBJ databases">
        <title>Genomic Encyclopedia of Type Strains, Phase IV (KMG-IV): sequencing the most valuable type-strain genomes for metagenomic binning, comparative biology and taxonomic classification.</title>
        <authorList>
            <person name="Goeker M."/>
        </authorList>
    </citation>
    <scope>NUCLEOTIDE SEQUENCE [LARGE SCALE GENOMIC DNA]</scope>
    <source>
        <strain evidence="3 4">DSM 26736</strain>
    </source>
</reference>
<dbReference type="AlphaFoldDB" id="A0A840YIB1"/>
<dbReference type="Proteomes" id="UP000527143">
    <property type="component" value="Unassembled WGS sequence"/>
</dbReference>
<feature type="transmembrane region" description="Helical" evidence="2">
    <location>
        <begin position="393"/>
        <end position="415"/>
    </location>
</feature>
<keyword evidence="2" id="KW-0472">Membrane</keyword>
<keyword evidence="1" id="KW-0175">Coiled coil</keyword>
<dbReference type="EMBL" id="JACIJF010000013">
    <property type="protein sequence ID" value="MBB5712165.1"/>
    <property type="molecule type" value="Genomic_DNA"/>
</dbReference>
<feature type="coiled-coil region" evidence="1">
    <location>
        <begin position="281"/>
        <end position="330"/>
    </location>
</feature>
<name>A0A840YIB1_9SPHN</name>
<dbReference type="PANTHER" id="PTHR32309:SF13">
    <property type="entry name" value="FERRIC ENTEROBACTIN TRANSPORT PROTEIN FEPE"/>
    <property type="match status" value="1"/>
</dbReference>
<gene>
    <name evidence="3" type="ORF">FHT02_003422</name>
</gene>
<dbReference type="InterPro" id="IPR050445">
    <property type="entry name" value="Bact_polysacc_biosynth/exp"/>
</dbReference>
<evidence type="ECO:0000313" key="3">
    <source>
        <dbReference type="EMBL" id="MBB5712165.1"/>
    </source>
</evidence>
<dbReference type="GO" id="GO:0005886">
    <property type="term" value="C:plasma membrane"/>
    <property type="evidence" value="ECO:0007669"/>
    <property type="project" value="TreeGrafter"/>
</dbReference>
<organism evidence="3 4">
    <name type="scientific">Sphingomonas xinjiangensis</name>
    <dbReference type="NCBI Taxonomy" id="643568"/>
    <lineage>
        <taxon>Bacteria</taxon>
        <taxon>Pseudomonadati</taxon>
        <taxon>Pseudomonadota</taxon>
        <taxon>Alphaproteobacteria</taxon>
        <taxon>Sphingomonadales</taxon>
        <taxon>Sphingomonadaceae</taxon>
        <taxon>Sphingomonas</taxon>
    </lineage>
</organism>
<feature type="transmembrane region" description="Helical" evidence="2">
    <location>
        <begin position="15"/>
        <end position="35"/>
    </location>
</feature>
<dbReference type="GO" id="GO:0004713">
    <property type="term" value="F:protein tyrosine kinase activity"/>
    <property type="evidence" value="ECO:0007669"/>
    <property type="project" value="TreeGrafter"/>
</dbReference>
<evidence type="ECO:0000256" key="1">
    <source>
        <dbReference type="SAM" id="Coils"/>
    </source>
</evidence>
<dbReference type="PANTHER" id="PTHR32309">
    <property type="entry name" value="TYROSINE-PROTEIN KINASE"/>
    <property type="match status" value="1"/>
</dbReference>
<evidence type="ECO:0000256" key="2">
    <source>
        <dbReference type="SAM" id="Phobius"/>
    </source>
</evidence>
<accession>A0A840YIB1</accession>
<comment type="caution">
    <text evidence="3">The sequence shown here is derived from an EMBL/GenBank/DDBJ whole genome shotgun (WGS) entry which is preliminary data.</text>
</comment>
<keyword evidence="4" id="KW-1185">Reference proteome</keyword>
<keyword evidence="2" id="KW-1133">Transmembrane helix</keyword>
<sequence>MLPLSDLAAAIKQRLRIEVAVFVLVLAIVALMTLLSPKVYRSTSSLLFDEKPIDPVQDAAGGDRDLSTLLSTQAAVIKSDLVAAKVVQNLNLVTPDILSQWRAQTGGAGDVNVWFGSRLLNGLEVVPDGASRIVRVSYRSNDGAVAAQLANAFVKAYLDQKLELQTDPAKTYSRWYADRTREVRANLETAQAKLTAFKRRTGIVDTDSTNAETGRLTDLQSAVTSAEVGSADLGSRSANAASRSPDVQNSAVVSGLRASIASKSAQLSEMSVSLGPNHPDRRAAQAELAALNSRLASAIAEQSASINVASSAAESKEAELRRNLEAQKARMLTLAGERAEYDVLRRDVDSARASYDQVTQRLDAMRLSAAAPTAGVRQLDVARASVLPSEPNITLRLLLGLVLATLLAIGVAILLELARPIVRSAATLQEVTGVPVITSVNFTNSSTLDHLKPDKKAA</sequence>
<dbReference type="RefSeq" id="WP_184090224.1">
    <property type="nucleotide sequence ID" value="NZ_JACIJF010000013.1"/>
</dbReference>
<evidence type="ECO:0000313" key="4">
    <source>
        <dbReference type="Proteomes" id="UP000527143"/>
    </source>
</evidence>